<keyword evidence="15" id="KW-0969">Cilium</keyword>
<evidence type="ECO:0000256" key="7">
    <source>
        <dbReference type="ARBA" id="ARBA00022795"/>
    </source>
</evidence>
<evidence type="ECO:0000313" key="16">
    <source>
        <dbReference type="Proteomes" id="UP000076603"/>
    </source>
</evidence>
<dbReference type="InterPro" id="IPR006303">
    <property type="entry name" value="FliR"/>
</dbReference>
<evidence type="ECO:0000256" key="6">
    <source>
        <dbReference type="ARBA" id="ARBA00022692"/>
    </source>
</evidence>
<keyword evidence="6 14" id="KW-0812">Transmembrane</keyword>
<dbReference type="InterPro" id="IPR029025">
    <property type="entry name" value="T3SS_substrate_exporter_C"/>
</dbReference>
<dbReference type="PATRIC" id="fig|1121326.3.peg.1170"/>
<protein>
    <recommendedName>
        <fullName evidence="13 14">Flagellar biosynthetic protein FliR</fullName>
    </recommendedName>
</protein>
<dbReference type="PANTHER" id="PTHR30531">
    <property type="entry name" value="FLAGELLAR BIOSYNTHETIC PROTEIN FLHB"/>
    <property type="match status" value="1"/>
</dbReference>
<comment type="caution">
    <text evidence="15">The sequence shown here is derived from an EMBL/GenBank/DDBJ whole genome shotgun (WGS) entry which is preliminary data.</text>
</comment>
<evidence type="ECO:0000313" key="15">
    <source>
        <dbReference type="EMBL" id="KZL94150.1"/>
    </source>
</evidence>
<dbReference type="Proteomes" id="UP000076603">
    <property type="component" value="Unassembled WGS sequence"/>
</dbReference>
<dbReference type="OrthoDB" id="9807950at2"/>
<dbReference type="RefSeq" id="WP_066619211.1">
    <property type="nucleotide sequence ID" value="NZ_FQXL01000009.1"/>
</dbReference>
<evidence type="ECO:0000256" key="5">
    <source>
        <dbReference type="ARBA" id="ARBA00022475"/>
    </source>
</evidence>
<dbReference type="GO" id="GO:0009425">
    <property type="term" value="C:bacterial-type flagellum basal body"/>
    <property type="evidence" value="ECO:0007669"/>
    <property type="project" value="UniProtKB-SubCell"/>
</dbReference>
<dbReference type="Pfam" id="PF01312">
    <property type="entry name" value="Bac_export_2"/>
    <property type="match status" value="1"/>
</dbReference>
<dbReference type="GO" id="GO:0006605">
    <property type="term" value="P:protein targeting"/>
    <property type="evidence" value="ECO:0007669"/>
    <property type="project" value="UniProtKB-UniRule"/>
</dbReference>
<evidence type="ECO:0000256" key="13">
    <source>
        <dbReference type="NCBIfam" id="TIGR01400"/>
    </source>
</evidence>
<feature type="transmembrane region" description="Helical" evidence="14">
    <location>
        <begin position="40"/>
        <end position="57"/>
    </location>
</feature>
<evidence type="ECO:0000256" key="2">
    <source>
        <dbReference type="ARBA" id="ARBA00009772"/>
    </source>
</evidence>
<comment type="subcellular location">
    <subcellularLocation>
        <location evidence="14">Cell membrane</location>
        <topology evidence="14">Multi-pass membrane protein</topology>
    </subcellularLocation>
    <subcellularLocation>
        <location evidence="14">Bacterial flagellum basal body</location>
    </subcellularLocation>
</comment>
<dbReference type="GO" id="GO:0005886">
    <property type="term" value="C:plasma membrane"/>
    <property type="evidence" value="ECO:0007669"/>
    <property type="project" value="UniProtKB-SubCell"/>
</dbReference>
<evidence type="ECO:0000256" key="14">
    <source>
        <dbReference type="RuleBase" id="RU362071"/>
    </source>
</evidence>
<feature type="transmembrane region" description="Helical" evidence="14">
    <location>
        <begin position="7"/>
        <end position="28"/>
    </location>
</feature>
<keyword evidence="15" id="KW-0966">Cell projection</keyword>
<dbReference type="GO" id="GO:0044780">
    <property type="term" value="P:bacterial-type flagellum assembly"/>
    <property type="evidence" value="ECO:0007669"/>
    <property type="project" value="UniProtKB-UniRule"/>
</dbReference>
<dbReference type="PANTHER" id="PTHR30531:SF12">
    <property type="entry name" value="FLAGELLAR BIOSYNTHETIC PROTEIN FLHB"/>
    <property type="match status" value="1"/>
</dbReference>
<accession>A0A162UPM2</accession>
<keyword evidence="5 14" id="KW-1003">Cell membrane</keyword>
<dbReference type="NCBIfam" id="TIGR01400">
    <property type="entry name" value="fliR"/>
    <property type="match status" value="1"/>
</dbReference>
<dbReference type="NCBIfam" id="TIGR00328">
    <property type="entry name" value="flhB"/>
    <property type="match status" value="1"/>
</dbReference>
<dbReference type="EMBL" id="LWAE01000001">
    <property type="protein sequence ID" value="KZL94150.1"/>
    <property type="molecule type" value="Genomic_DNA"/>
</dbReference>
<evidence type="ECO:0000256" key="9">
    <source>
        <dbReference type="ARBA" id="ARBA00022989"/>
    </source>
</evidence>
<evidence type="ECO:0000256" key="12">
    <source>
        <dbReference type="ARBA" id="ARBA00023225"/>
    </source>
</evidence>
<feature type="transmembrane region" description="Helical" evidence="14">
    <location>
        <begin position="124"/>
        <end position="146"/>
    </location>
</feature>
<dbReference type="Gene3D" id="6.10.250.2080">
    <property type="match status" value="1"/>
</dbReference>
<keyword evidence="10 14" id="KW-0472">Membrane</keyword>
<dbReference type="PRINTS" id="PR00950">
    <property type="entry name" value="TYPE3IMSPROT"/>
</dbReference>
<feature type="transmembrane region" description="Helical" evidence="14">
    <location>
        <begin position="289"/>
        <end position="309"/>
    </location>
</feature>
<keyword evidence="11 14" id="KW-0975">Bacterial flagellum</keyword>
<reference evidence="15 16" key="1">
    <citation type="submission" date="2016-04" db="EMBL/GenBank/DDBJ databases">
        <title>Genome sequence of Clostridium magnum DSM 2767.</title>
        <authorList>
            <person name="Poehlein A."/>
            <person name="Uhlig R."/>
            <person name="Fischer R."/>
            <person name="Bahl H."/>
            <person name="Daniel R."/>
        </authorList>
    </citation>
    <scope>NUCLEOTIDE SEQUENCE [LARGE SCALE GENOMIC DNA]</scope>
    <source>
        <strain evidence="15 16">DSM 2767</strain>
    </source>
</reference>
<feature type="transmembrane region" description="Helical" evidence="14">
    <location>
        <begin position="399"/>
        <end position="417"/>
    </location>
</feature>
<evidence type="ECO:0000256" key="1">
    <source>
        <dbReference type="ARBA" id="ARBA00002578"/>
    </source>
</evidence>
<proteinExistence type="inferred from homology"/>
<keyword evidence="7" id="KW-1005">Bacterial flagellum biogenesis</keyword>
<keyword evidence="12" id="KW-1006">Bacterial flagellum protein export</keyword>
<keyword evidence="4" id="KW-0813">Transport</keyword>
<organism evidence="15 16">
    <name type="scientific">Clostridium magnum DSM 2767</name>
    <dbReference type="NCBI Taxonomy" id="1121326"/>
    <lineage>
        <taxon>Bacteria</taxon>
        <taxon>Bacillati</taxon>
        <taxon>Bacillota</taxon>
        <taxon>Clostridia</taxon>
        <taxon>Eubacteriales</taxon>
        <taxon>Clostridiaceae</taxon>
        <taxon>Clostridium</taxon>
    </lineage>
</organism>
<dbReference type="Pfam" id="PF01311">
    <property type="entry name" value="Bac_export_1"/>
    <property type="match status" value="1"/>
</dbReference>
<evidence type="ECO:0000256" key="8">
    <source>
        <dbReference type="ARBA" id="ARBA00022927"/>
    </source>
</evidence>
<keyword evidence="8" id="KW-0653">Protein transport</keyword>
<name>A0A162UPM2_9CLOT</name>
<evidence type="ECO:0000256" key="10">
    <source>
        <dbReference type="ARBA" id="ARBA00023136"/>
    </source>
</evidence>
<dbReference type="SUPFAM" id="SSF160544">
    <property type="entry name" value="EscU C-terminal domain-like"/>
    <property type="match status" value="1"/>
</dbReference>
<comment type="similarity">
    <text evidence="3">Belongs to the type III secretion exporter family.</text>
</comment>
<comment type="function">
    <text evidence="1 14">Role in flagellar biosynthesis.</text>
</comment>
<feature type="transmembrane region" description="Helical" evidence="14">
    <location>
        <begin position="167"/>
        <end position="192"/>
    </location>
</feature>
<evidence type="ECO:0000256" key="4">
    <source>
        <dbReference type="ARBA" id="ARBA00022448"/>
    </source>
</evidence>
<dbReference type="InterPro" id="IPR006136">
    <property type="entry name" value="FlhB"/>
</dbReference>
<feature type="transmembrane region" description="Helical" evidence="14">
    <location>
        <begin position="78"/>
        <end position="104"/>
    </location>
</feature>
<keyword evidence="9 14" id="KW-1133">Transmembrane helix</keyword>
<gene>
    <name evidence="15" type="primary">flhB_1</name>
    <name evidence="15" type="ORF">CLMAG_12030</name>
</gene>
<keyword evidence="16" id="KW-1185">Reference proteome</keyword>
<feature type="transmembrane region" description="Helical" evidence="14">
    <location>
        <begin position="341"/>
        <end position="366"/>
    </location>
</feature>
<sequence length="608" mass="67965">MIDTLYFTALILITIRMFCFFLVVPVFFPNGTPNTVKTGLTLVMAYILVPGIDYSGINTINNNMSFIINCMNEAVAGLTLGFIVNLCFMSVRVAGNLMDFQMGFSMMTMFDPNSSSNTTLMERLLYWFSMVVFFIVDGHHMLIKALMESFSVIKLGNFFLSQDSINVIIRVFIEYFGIGLKIAIPIVLIIFITDLTLGLIGRTVPNLNLMILSLPIKILVGLAAFSFALPIFLRVIENSFYGIPDAIKGFYKTIPLLVIFASDDKTEEATPKKKSDARKKGQIPKSKDVALALTLLSSTIVLASLGGFVGNELKTTMITFLNNYLTMALDYDSVQKISVIVIWRLAVIFLPIVVPIMLMGVLANFLQTGALITGEPLKPDLKKLNPISGLKRMFSMRSLVQLVKDSAIVSIVGFIGYKFIKDNYTYILTLGDLNAAGVIAAVGKLTVSIFFKITIVMVVIALADYIYQRYQFNKDLRMTKQEIKEEYKQSEGDPQIKGKIKQKQREMAMRRMMQEVPKATVVVTNPTHISVALRYEEGQNAPMVVAKGADSVALKIKELAKENDVPIIENKPLARLMYKELEIDQEVPVEMYQAVAEILALVYKLKKK</sequence>
<evidence type="ECO:0000256" key="11">
    <source>
        <dbReference type="ARBA" id="ARBA00023143"/>
    </source>
</evidence>
<keyword evidence="15" id="KW-0282">Flagellum</keyword>
<dbReference type="Gene3D" id="3.40.1690.10">
    <property type="entry name" value="secretion proteins EscU"/>
    <property type="match status" value="1"/>
</dbReference>
<dbReference type="NCBIfam" id="NF009411">
    <property type="entry name" value="PRK12772.1"/>
    <property type="match status" value="1"/>
</dbReference>
<dbReference type="FunFam" id="3.40.1690.10:FF:000001">
    <property type="entry name" value="Flagellar biosynthetic protein FlhB"/>
    <property type="match status" value="1"/>
</dbReference>
<dbReference type="InterPro" id="IPR006135">
    <property type="entry name" value="T3SS_substrate_exporter"/>
</dbReference>
<feature type="transmembrane region" description="Helical" evidence="14">
    <location>
        <begin position="449"/>
        <end position="467"/>
    </location>
</feature>
<feature type="transmembrane region" description="Helical" evidence="14">
    <location>
        <begin position="212"/>
        <end position="233"/>
    </location>
</feature>
<dbReference type="InterPro" id="IPR002010">
    <property type="entry name" value="T3SS_IM_R"/>
</dbReference>
<evidence type="ECO:0000256" key="3">
    <source>
        <dbReference type="ARBA" id="ARBA00010690"/>
    </source>
</evidence>
<dbReference type="STRING" id="1121326.CLMAG_12030"/>
<dbReference type="GO" id="GO:0009306">
    <property type="term" value="P:protein secretion"/>
    <property type="evidence" value="ECO:0007669"/>
    <property type="project" value="InterPro"/>
</dbReference>
<comment type="similarity">
    <text evidence="2 14">Belongs to the FliR/MopE/SpaR family.</text>
</comment>
<dbReference type="AlphaFoldDB" id="A0A162UPM2"/>